<reference evidence="1" key="2">
    <citation type="submission" date="2021-04" db="EMBL/GenBank/DDBJ databases">
        <authorList>
            <person name="Gilroy R."/>
        </authorList>
    </citation>
    <scope>NUCLEOTIDE SEQUENCE</scope>
    <source>
        <strain evidence="1">3204</strain>
    </source>
</reference>
<accession>A0A9D1ZKP4</accession>
<organism evidence="1 2">
    <name type="scientific">Candidatus Companilactobacillus pullicola</name>
    <dbReference type="NCBI Taxonomy" id="2838523"/>
    <lineage>
        <taxon>Bacteria</taxon>
        <taxon>Bacillati</taxon>
        <taxon>Bacillota</taxon>
        <taxon>Bacilli</taxon>
        <taxon>Lactobacillales</taxon>
        <taxon>Lactobacillaceae</taxon>
        <taxon>Companilactobacillus</taxon>
    </lineage>
</organism>
<comment type="caution">
    <text evidence="1">The sequence shown here is derived from an EMBL/GenBank/DDBJ whole genome shotgun (WGS) entry which is preliminary data.</text>
</comment>
<sequence>MDKEIKVKIDAAELLNNIDCLKGILEVLQQIGDTQEEILKKIDELKKADN</sequence>
<evidence type="ECO:0000313" key="2">
    <source>
        <dbReference type="Proteomes" id="UP000824013"/>
    </source>
</evidence>
<gene>
    <name evidence="1" type="ORF">H9820_00025</name>
</gene>
<dbReference type="Proteomes" id="UP000824013">
    <property type="component" value="Unassembled WGS sequence"/>
</dbReference>
<proteinExistence type="predicted"/>
<name>A0A9D1ZKP4_9LACO</name>
<dbReference type="AlphaFoldDB" id="A0A9D1ZKP4"/>
<dbReference type="EMBL" id="DXCM01000001">
    <property type="protein sequence ID" value="HIY91313.1"/>
    <property type="molecule type" value="Genomic_DNA"/>
</dbReference>
<evidence type="ECO:0000313" key="1">
    <source>
        <dbReference type="EMBL" id="HIY91313.1"/>
    </source>
</evidence>
<protein>
    <submittedName>
        <fullName evidence="1">Uncharacterized protein</fullName>
    </submittedName>
</protein>
<reference evidence="1" key="1">
    <citation type="journal article" date="2021" name="PeerJ">
        <title>Extensive microbial diversity within the chicken gut microbiome revealed by metagenomics and culture.</title>
        <authorList>
            <person name="Gilroy R."/>
            <person name="Ravi A."/>
            <person name="Getino M."/>
            <person name="Pursley I."/>
            <person name="Horton D.L."/>
            <person name="Alikhan N.F."/>
            <person name="Baker D."/>
            <person name="Gharbi K."/>
            <person name="Hall N."/>
            <person name="Watson M."/>
            <person name="Adriaenssens E.M."/>
            <person name="Foster-Nyarko E."/>
            <person name="Jarju S."/>
            <person name="Secka A."/>
            <person name="Antonio M."/>
            <person name="Oren A."/>
            <person name="Chaudhuri R.R."/>
            <person name="La Ragione R."/>
            <person name="Hildebrand F."/>
            <person name="Pallen M.J."/>
        </authorList>
    </citation>
    <scope>NUCLEOTIDE SEQUENCE</scope>
    <source>
        <strain evidence="1">3204</strain>
    </source>
</reference>